<evidence type="ECO:0000313" key="7">
    <source>
        <dbReference type="Proteomes" id="UP001152561"/>
    </source>
</evidence>
<organism evidence="6 7">
    <name type="scientific">Anisodus acutangulus</name>
    <dbReference type="NCBI Taxonomy" id="402998"/>
    <lineage>
        <taxon>Eukaryota</taxon>
        <taxon>Viridiplantae</taxon>
        <taxon>Streptophyta</taxon>
        <taxon>Embryophyta</taxon>
        <taxon>Tracheophyta</taxon>
        <taxon>Spermatophyta</taxon>
        <taxon>Magnoliopsida</taxon>
        <taxon>eudicotyledons</taxon>
        <taxon>Gunneridae</taxon>
        <taxon>Pentapetalae</taxon>
        <taxon>asterids</taxon>
        <taxon>lamiids</taxon>
        <taxon>Solanales</taxon>
        <taxon>Solanaceae</taxon>
        <taxon>Solanoideae</taxon>
        <taxon>Hyoscyameae</taxon>
        <taxon>Anisodus</taxon>
    </lineage>
</organism>
<evidence type="ECO:0008006" key="8">
    <source>
        <dbReference type="Google" id="ProtNLM"/>
    </source>
</evidence>
<dbReference type="GO" id="GO:0008295">
    <property type="term" value="P:spermidine biosynthetic process"/>
    <property type="evidence" value="ECO:0007669"/>
    <property type="project" value="UniProtKB-KW"/>
</dbReference>
<dbReference type="PANTHER" id="PTHR11570">
    <property type="entry name" value="S-ADENOSYLMETHIONINE DECARBOXYLASE"/>
    <property type="match status" value="1"/>
</dbReference>
<keyword evidence="5" id="KW-0620">Polyamine biosynthesis</keyword>
<dbReference type="AlphaFoldDB" id="A0A9Q1MJB4"/>
<keyword evidence="4" id="KW-0745">Spermidine biosynthesis</keyword>
<sequence>MTEVTGIGEINPNALVCEYAFDPCGYSMNGIDGDRYTTIHVTPEDGFSYASYECVGSVYDDRDDIVGILKKVVQVFRPGMMSASITCASSNGDIWTRIGKAVEILGMKRRSCIVDEFPAAGTVVFQTFTSTENRGIVDAWGNGVSWDYKVGIKMKNFIEVEEYWKMSYVDTL</sequence>
<dbReference type="Proteomes" id="UP001152561">
    <property type="component" value="Unassembled WGS sequence"/>
</dbReference>
<dbReference type="Gene3D" id="3.60.90.10">
    <property type="entry name" value="S-adenosylmethionine decarboxylase"/>
    <property type="match status" value="1"/>
</dbReference>
<evidence type="ECO:0000256" key="5">
    <source>
        <dbReference type="ARBA" id="ARBA00023115"/>
    </source>
</evidence>
<dbReference type="Pfam" id="PF01536">
    <property type="entry name" value="SAM_decarbox"/>
    <property type="match status" value="1"/>
</dbReference>
<protein>
    <recommendedName>
        <fullName evidence="8">S-adenosylmethionine decarboxylase proenzyme</fullName>
    </recommendedName>
</protein>
<keyword evidence="7" id="KW-1185">Reference proteome</keyword>
<dbReference type="InterPro" id="IPR048283">
    <property type="entry name" value="AdoMetDC-like"/>
</dbReference>
<dbReference type="PANTHER" id="PTHR11570:SF38">
    <property type="entry name" value="S-ADENOSYLMETHIONINE DECARBOXYLASE PROENZYME 4"/>
    <property type="match status" value="1"/>
</dbReference>
<dbReference type="SUPFAM" id="SSF56276">
    <property type="entry name" value="S-adenosylmethionine decarboxylase"/>
    <property type="match status" value="1"/>
</dbReference>
<dbReference type="GO" id="GO:0004014">
    <property type="term" value="F:adenosylmethionine decarboxylase activity"/>
    <property type="evidence" value="ECO:0007669"/>
    <property type="project" value="InterPro"/>
</dbReference>
<dbReference type="OrthoDB" id="1068353at2759"/>
<reference evidence="7" key="1">
    <citation type="journal article" date="2023" name="Proc. Natl. Acad. Sci. U.S.A.">
        <title>Genomic and structural basis for evolution of tropane alkaloid biosynthesis.</title>
        <authorList>
            <person name="Wanga Y.-J."/>
            <person name="Taina T."/>
            <person name="Yua J.-Y."/>
            <person name="Lia J."/>
            <person name="Xua B."/>
            <person name="Chenc J."/>
            <person name="D'Auriad J.C."/>
            <person name="Huanga J.-P."/>
            <person name="Huanga S.-X."/>
        </authorList>
    </citation>
    <scope>NUCLEOTIDE SEQUENCE [LARGE SCALE GENOMIC DNA]</scope>
    <source>
        <strain evidence="7">cv. KIB-2019</strain>
    </source>
</reference>
<comment type="pathway">
    <text evidence="1">Amine and polyamine biosynthesis; S-adenosylmethioninamine biosynthesis; S-adenosylmethioninamine from S-adenosyl-L-methionine: step 1/1.</text>
</comment>
<gene>
    <name evidence="6" type="ORF">K7X08_004783</name>
</gene>
<comment type="caution">
    <text evidence="6">The sequence shown here is derived from an EMBL/GenBank/DDBJ whole genome shotgun (WGS) entry which is preliminary data.</text>
</comment>
<name>A0A9Q1MJB4_9SOLA</name>
<dbReference type="GO" id="GO:0006597">
    <property type="term" value="P:spermine biosynthetic process"/>
    <property type="evidence" value="ECO:0007669"/>
    <property type="project" value="TreeGrafter"/>
</dbReference>
<keyword evidence="3" id="KW-0068">Autocatalytic cleavage</keyword>
<accession>A0A9Q1MJB4</accession>
<dbReference type="GO" id="GO:0005829">
    <property type="term" value="C:cytosol"/>
    <property type="evidence" value="ECO:0007669"/>
    <property type="project" value="TreeGrafter"/>
</dbReference>
<evidence type="ECO:0000313" key="6">
    <source>
        <dbReference type="EMBL" id="KAJ8558017.1"/>
    </source>
</evidence>
<comment type="similarity">
    <text evidence="2">Belongs to the eukaryotic AdoMetDC family.</text>
</comment>
<evidence type="ECO:0000256" key="3">
    <source>
        <dbReference type="ARBA" id="ARBA00022813"/>
    </source>
</evidence>
<evidence type="ECO:0000256" key="4">
    <source>
        <dbReference type="ARBA" id="ARBA00023066"/>
    </source>
</evidence>
<proteinExistence type="inferred from homology"/>
<dbReference type="EMBL" id="JAJAGQ010000007">
    <property type="protein sequence ID" value="KAJ8558017.1"/>
    <property type="molecule type" value="Genomic_DNA"/>
</dbReference>
<evidence type="ECO:0000256" key="2">
    <source>
        <dbReference type="ARBA" id="ARBA00008466"/>
    </source>
</evidence>
<evidence type="ECO:0000256" key="1">
    <source>
        <dbReference type="ARBA" id="ARBA00004911"/>
    </source>
</evidence>
<dbReference type="InterPro" id="IPR016067">
    <property type="entry name" value="S-AdoMet_deCO2ase_core"/>
</dbReference>